<evidence type="ECO:0000313" key="3">
    <source>
        <dbReference type="Proteomes" id="UP001194696"/>
    </source>
</evidence>
<comment type="caution">
    <text evidence="2">The sequence shown here is derived from an EMBL/GenBank/DDBJ whole genome shotgun (WGS) entry which is preliminary data.</text>
</comment>
<keyword evidence="1" id="KW-0175">Coiled coil</keyword>
<keyword evidence="3" id="KW-1185">Reference proteome</keyword>
<accession>A0ABQ7K863</accession>
<name>A0ABQ7K863_9FUNG</name>
<dbReference type="EMBL" id="JAAAIM010000144">
    <property type="protein sequence ID" value="KAG0293758.1"/>
    <property type="molecule type" value="Genomic_DNA"/>
</dbReference>
<dbReference type="Proteomes" id="UP001194696">
    <property type="component" value="Unassembled WGS sequence"/>
</dbReference>
<evidence type="ECO:0000313" key="2">
    <source>
        <dbReference type="EMBL" id="KAG0293758.1"/>
    </source>
</evidence>
<sequence length="2269" mass="253207">MSTELQHFRLGFDGLTVQLRADFDDEAGKHLIFWDDVEFAFPGVHCVKSGSTIVSFARDKRRRRIEPLCIAYEPNIVLEVVMTDTPSPASSTTVDTRYEDVESTGRIEEIDSSSTESVRYSFPSGKSDFSIDNVHIEKIPCDNEDCLSHMPTPRQNGPAPPIPERLYPINTFISPQIPERPYAPTRTYVPPPSPHSTASAVTTIAAVETSNTTIVTSVLSFEQSIREGQIIQAKVLKQEADSIKQEMSIYYEGLHSEVAKNSALQSQMLEMQAAADKMTRRILQLQEAAMATDKRMLEMQQKALDRLALIHSKTTAILLQTYELHEYPIPRLFIILPKEDTTRREKLTTLFVKRFRLYFLCECGEHTKPNDGSESNMSHEIHLARHEGYDLDRPNEFFRKYGSYVLALLQMLKYGVAAAGMVVSPLSTYKVCEGLGQAEKSLKYLEKNIAPMVDNAIKYLEGLFSVQDGTTRLPEDGISNTSATTLVEPVIMSKLEALEGADLRQLRSFLKDKDEAKVLGNLYRTVTSEGHVKWVCLDHYRETYRASALMEFRNNLEANNGEYDDRRGRVTIRLSSALLAQQFYSILDNTRFVQELAISMTWDTSMDDFRILKYVIQRSIIYHLDINSCGFSGSTFDIVNRGRRWEPILQMMGNSKLGIVAVRNMPGFLLRSGKMPATLQIRVLDMSEQLTLVEEFSKLRKLLLAAPNLSELSLLIPSICEGFDLVKQLTGDIKQLSALSVKRQDGSTASFSFKKGSGEVTNTELSICTFENRRIFQLPMVTALSLFGSTSQSVDTILAALRAFRQLKSLDITCSPKDFLRVLLFVYQNLAKDSHLGLLTLRNAERDTIITGRGLPVTDLDFGDFVVPVHAFDALRYVLITCTQLEALALITHSLAGGIEFVRRIDVLKGALRNLTVRQPNWSKADVVFVPGAGEVESIKLRICDLDSREILDLPNVKHVTIFEKDRNTASTLGVKHRELGILVSTIISSYPSLTTVEFLGLNSDAKEALKGLLQSADDFSKRREQLSDDQTQDVAQGLQDLKAISCSMVDLPGEFVILGKAFLAVHWILYMSLIISSADASSDLASDSSVAATLTFSLVRSNGSLASVRIDADINYDSPILFYVCDFASSDSSAPASGSSLAIVSKRSTIPLDDLILAATKRCHGLASLAVVILDGCMTYPSFLRMLGTVHEAARQRPTLRVFKDWGLERSKRMGIFSIPVTYLDTTRQAFTNEELPILDKLLNSCHHLSQVAVLVAQVWEAFQTIKKASLLHKRLSKVQFRHHNGQVSLALVTVAFSQNTGEVVDISVHVRSFESPKLFLLPKVTSLTIEGCDGANRMEEMVLQGLGKFQEVHTLMLKTPKAQFIQSLVIVQKAMLEPRLLTKVEIWGFVDNNTKSAFNLPLTHLDLSQRVLLSPELTQLANVLEVNPAVKSLLLQVSTVHKSLDILRQIAKHLRTLTHLTLACPDGSGAVVEFEETGGHITTLDLHLPMDTSSVSQPTDLDSSDKTGDYTALQTRQLLDLSDNSLKALESAQQAAMGNPFMRHVTLLNGNSSPIVYDIPILQLSSGSGKLSVKDDIPKINRLIGFCSDLTVLDFLVPAIGQALTTVFSLVKDVEERSKISSIVLRQEDGSRATISLKTVTEHSKWIVLTLRLLGSFAPPLPNSSLPPAPLFSILRMPIEMFETLVTALITFRESWRLNHQINITDSNNVVLSTTHLPIRSLDFGSVVVTKEDTSRLERILEITAYSLNSLKLFVNNLDEDLHFILPVLNTYKNLSTVMLKHVDGAKALFEFQPGTDTITSVSLKSPNFSLSTASTLGAEQQGRKVNESHTGPAIAIGGGDEILRLKNLSDSELRFFAAIQEWSNQPSCLRIRDFHNKDSQATITIPVLKVNLVDSLSEDEVLVLARLLSYCPLLSEVAITVDDLESAVIPFIKTLPERLKDLSVLSVRQSHTSKVSYYRTAVKERNEAIEIQVDSLAPGSDLFKLSHVKELTLLSTASDSLNRVAEISVMVKVAKARFPELESLRVYCKLAIFNRVKTCLDGLSETSSAPRFDMYLVDSFNYNQFTWWGVDTGSGLKQRWRREGTGRMPHIVDTRGLLADEKTLTLIHSMIKRQPLPITTPSTTHLIIYNWDLHNWEWKHLLEDIDYLTLRYLSFPGSKFADRELEMLVSSIHLASNRALKASTHLTSEDRLVAQESKRTLADLKVQQEKAKKETDGGGFDVGPLMVYLDRSHVTHIMMMVQQERLQSYGIEWCRLTMEDGAILSE</sequence>
<organism evidence="2 3">
    <name type="scientific">Linnemannia gamsii</name>
    <dbReference type="NCBI Taxonomy" id="64522"/>
    <lineage>
        <taxon>Eukaryota</taxon>
        <taxon>Fungi</taxon>
        <taxon>Fungi incertae sedis</taxon>
        <taxon>Mucoromycota</taxon>
        <taxon>Mortierellomycotina</taxon>
        <taxon>Mortierellomycetes</taxon>
        <taxon>Mortierellales</taxon>
        <taxon>Mortierellaceae</taxon>
        <taxon>Linnemannia</taxon>
    </lineage>
</organism>
<gene>
    <name evidence="2" type="ORF">BGZ96_002341</name>
</gene>
<feature type="coiled-coil region" evidence="1">
    <location>
        <begin position="261"/>
        <end position="288"/>
    </location>
</feature>
<evidence type="ECO:0000256" key="1">
    <source>
        <dbReference type="SAM" id="Coils"/>
    </source>
</evidence>
<proteinExistence type="predicted"/>
<reference evidence="2 3" key="1">
    <citation type="journal article" date="2020" name="Fungal Divers.">
        <title>Resolving the Mortierellaceae phylogeny through synthesis of multi-gene phylogenetics and phylogenomics.</title>
        <authorList>
            <person name="Vandepol N."/>
            <person name="Liber J."/>
            <person name="Desiro A."/>
            <person name="Na H."/>
            <person name="Kennedy M."/>
            <person name="Barry K."/>
            <person name="Grigoriev I.V."/>
            <person name="Miller A.N."/>
            <person name="O'Donnell K."/>
            <person name="Stajich J.E."/>
            <person name="Bonito G."/>
        </authorList>
    </citation>
    <scope>NUCLEOTIDE SEQUENCE [LARGE SCALE GENOMIC DNA]</scope>
    <source>
        <strain evidence="2 3">AD045</strain>
    </source>
</reference>
<protein>
    <submittedName>
        <fullName evidence="2">Uncharacterized protein</fullName>
    </submittedName>
</protein>